<feature type="domain" description="CCHC-type" evidence="3">
    <location>
        <begin position="118"/>
        <end position="135"/>
    </location>
</feature>
<name>A0A444Z0F4_ARAHY</name>
<dbReference type="GO" id="GO:0008270">
    <property type="term" value="F:zinc ion binding"/>
    <property type="evidence" value="ECO:0007669"/>
    <property type="project" value="UniProtKB-KW"/>
</dbReference>
<dbReference type="InterPro" id="IPR001878">
    <property type="entry name" value="Znf_CCHC"/>
</dbReference>
<comment type="caution">
    <text evidence="4">The sequence shown here is derived from an EMBL/GenBank/DDBJ whole genome shotgun (WGS) entry which is preliminary data.</text>
</comment>
<dbReference type="InterPro" id="IPR036875">
    <property type="entry name" value="Znf_CCHC_sf"/>
</dbReference>
<dbReference type="GO" id="GO:0003676">
    <property type="term" value="F:nucleic acid binding"/>
    <property type="evidence" value="ECO:0007669"/>
    <property type="project" value="InterPro"/>
</dbReference>
<dbReference type="PROSITE" id="PS50158">
    <property type="entry name" value="ZF_CCHC"/>
    <property type="match status" value="1"/>
</dbReference>
<reference evidence="4 5" key="1">
    <citation type="submission" date="2019-01" db="EMBL/GenBank/DDBJ databases">
        <title>Sequencing of cultivated peanut Arachis hypogaea provides insights into genome evolution and oil improvement.</title>
        <authorList>
            <person name="Chen X."/>
        </authorList>
    </citation>
    <scope>NUCLEOTIDE SEQUENCE [LARGE SCALE GENOMIC DNA]</scope>
    <source>
        <strain evidence="5">cv. Fuhuasheng</strain>
        <tissue evidence="4">Leaves</tissue>
    </source>
</reference>
<keyword evidence="1" id="KW-0862">Zinc</keyword>
<dbReference type="AlphaFoldDB" id="A0A444Z0F4"/>
<keyword evidence="1" id="KW-0863">Zinc-finger</keyword>
<dbReference type="Proteomes" id="UP000289738">
    <property type="component" value="Chromosome B05"/>
</dbReference>
<organism evidence="4 5">
    <name type="scientific">Arachis hypogaea</name>
    <name type="common">Peanut</name>
    <dbReference type="NCBI Taxonomy" id="3818"/>
    <lineage>
        <taxon>Eukaryota</taxon>
        <taxon>Viridiplantae</taxon>
        <taxon>Streptophyta</taxon>
        <taxon>Embryophyta</taxon>
        <taxon>Tracheophyta</taxon>
        <taxon>Spermatophyta</taxon>
        <taxon>Magnoliopsida</taxon>
        <taxon>eudicotyledons</taxon>
        <taxon>Gunneridae</taxon>
        <taxon>Pentapetalae</taxon>
        <taxon>rosids</taxon>
        <taxon>fabids</taxon>
        <taxon>Fabales</taxon>
        <taxon>Fabaceae</taxon>
        <taxon>Papilionoideae</taxon>
        <taxon>50 kb inversion clade</taxon>
        <taxon>dalbergioids sensu lato</taxon>
        <taxon>Dalbergieae</taxon>
        <taxon>Pterocarpus clade</taxon>
        <taxon>Arachis</taxon>
    </lineage>
</organism>
<proteinExistence type="predicted"/>
<evidence type="ECO:0000313" key="4">
    <source>
        <dbReference type="EMBL" id="RYR07672.1"/>
    </source>
</evidence>
<protein>
    <recommendedName>
        <fullName evidence="3">CCHC-type domain-containing protein</fullName>
    </recommendedName>
</protein>
<gene>
    <name evidence="4" type="ORF">Ahy_B05g075078</name>
</gene>
<feature type="region of interest" description="Disordered" evidence="2">
    <location>
        <begin position="123"/>
        <end position="145"/>
    </location>
</feature>
<evidence type="ECO:0000256" key="2">
    <source>
        <dbReference type="SAM" id="MobiDB-lite"/>
    </source>
</evidence>
<dbReference type="EMBL" id="SDMP01000015">
    <property type="protein sequence ID" value="RYR07672.1"/>
    <property type="molecule type" value="Genomic_DNA"/>
</dbReference>
<evidence type="ECO:0000256" key="1">
    <source>
        <dbReference type="PROSITE-ProRule" id="PRU00047"/>
    </source>
</evidence>
<sequence length="145" mass="16964">MTRLNIDSRPSKIIDGRNSRRFLASKNTLFLVLNELFTRKSAEAHERVCNGFTYLEFATKRVEESFRRAENIVVNWFDRRNEMFEVIANWTLRRATKERPKSTRYLNEMDSRDMRGPRRCTVCGREGHSRSRCPQHAGPSTAGGH</sequence>
<dbReference type="SUPFAM" id="SSF57756">
    <property type="entry name" value="Retrovirus zinc finger-like domains"/>
    <property type="match status" value="1"/>
</dbReference>
<accession>A0A444Z0F4</accession>
<keyword evidence="5" id="KW-1185">Reference proteome</keyword>
<keyword evidence="1" id="KW-0479">Metal-binding</keyword>
<evidence type="ECO:0000259" key="3">
    <source>
        <dbReference type="PROSITE" id="PS50158"/>
    </source>
</evidence>
<evidence type="ECO:0000313" key="5">
    <source>
        <dbReference type="Proteomes" id="UP000289738"/>
    </source>
</evidence>